<feature type="transmembrane region" description="Helical" evidence="2">
    <location>
        <begin position="38"/>
        <end position="60"/>
    </location>
</feature>
<dbReference type="Proteomes" id="UP000799424">
    <property type="component" value="Unassembled WGS sequence"/>
</dbReference>
<dbReference type="GO" id="GO:0005886">
    <property type="term" value="C:plasma membrane"/>
    <property type="evidence" value="ECO:0007669"/>
    <property type="project" value="InterPro"/>
</dbReference>
<feature type="compositionally biased region" description="Low complexity" evidence="1">
    <location>
        <begin position="383"/>
        <end position="401"/>
    </location>
</feature>
<evidence type="ECO:0000313" key="3">
    <source>
        <dbReference type="EMBL" id="KAF2825391.1"/>
    </source>
</evidence>
<keyword evidence="4" id="KW-1185">Reference proteome</keyword>
<feature type="compositionally biased region" description="Polar residues" evidence="1">
    <location>
        <begin position="611"/>
        <end position="629"/>
    </location>
</feature>
<keyword evidence="2" id="KW-0812">Transmembrane</keyword>
<accession>A0A6A6ZWF1</accession>
<dbReference type="InterPro" id="IPR031606">
    <property type="entry name" value="Kch1/2"/>
</dbReference>
<evidence type="ECO:0008006" key="5">
    <source>
        <dbReference type="Google" id="ProtNLM"/>
    </source>
</evidence>
<dbReference type="Pfam" id="PF16944">
    <property type="entry name" value="KCH"/>
    <property type="match status" value="1"/>
</dbReference>
<feature type="region of interest" description="Disordered" evidence="1">
    <location>
        <begin position="599"/>
        <end position="699"/>
    </location>
</feature>
<evidence type="ECO:0000256" key="2">
    <source>
        <dbReference type="SAM" id="Phobius"/>
    </source>
</evidence>
<gene>
    <name evidence="3" type="ORF">CC86DRAFT_42731</name>
</gene>
<reference evidence="3" key="1">
    <citation type="journal article" date="2020" name="Stud. Mycol.">
        <title>101 Dothideomycetes genomes: a test case for predicting lifestyles and emergence of pathogens.</title>
        <authorList>
            <person name="Haridas S."/>
            <person name="Albert R."/>
            <person name="Binder M."/>
            <person name="Bloem J."/>
            <person name="Labutti K."/>
            <person name="Salamov A."/>
            <person name="Andreopoulos B."/>
            <person name="Baker S."/>
            <person name="Barry K."/>
            <person name="Bills G."/>
            <person name="Bluhm B."/>
            <person name="Cannon C."/>
            <person name="Castanera R."/>
            <person name="Culley D."/>
            <person name="Daum C."/>
            <person name="Ezra D."/>
            <person name="Gonzalez J."/>
            <person name="Henrissat B."/>
            <person name="Kuo A."/>
            <person name="Liang C."/>
            <person name="Lipzen A."/>
            <person name="Lutzoni F."/>
            <person name="Magnuson J."/>
            <person name="Mondo S."/>
            <person name="Nolan M."/>
            <person name="Ohm R."/>
            <person name="Pangilinan J."/>
            <person name="Park H.-J."/>
            <person name="Ramirez L."/>
            <person name="Alfaro M."/>
            <person name="Sun H."/>
            <person name="Tritt A."/>
            <person name="Yoshinaga Y."/>
            <person name="Zwiers L.-H."/>
            <person name="Turgeon B."/>
            <person name="Goodwin S."/>
            <person name="Spatafora J."/>
            <person name="Crous P."/>
            <person name="Grigoriev I."/>
        </authorList>
    </citation>
    <scope>NUCLEOTIDE SEQUENCE</scope>
    <source>
        <strain evidence="3">CBS 113818</strain>
    </source>
</reference>
<protein>
    <recommendedName>
        <fullName evidence="5">Vacuolar membrane protein</fullName>
    </recommendedName>
</protein>
<dbReference type="PANTHER" id="PTHR36424">
    <property type="entry name" value="PHEROMONE-REGULATED MEMBRANE PROTEIN 6"/>
    <property type="match status" value="1"/>
</dbReference>
<dbReference type="EMBL" id="MU006228">
    <property type="protein sequence ID" value="KAF2825391.1"/>
    <property type="molecule type" value="Genomic_DNA"/>
</dbReference>
<dbReference type="GO" id="GO:0015079">
    <property type="term" value="F:potassium ion transmembrane transporter activity"/>
    <property type="evidence" value="ECO:0007669"/>
    <property type="project" value="InterPro"/>
</dbReference>
<sequence>MGCCGEREKGLIVSDEQKWDYINLGDFKSTSCLAPFSYVWLWILVLVSCAIYAADAFTAVNLLAFNNWSSQVKPKVPFEVAKWIFAITIIISYLFLLYRWFRAVRVLKSGSVTECYLEPLAAIWQSMRLTKSGQGWRRFLVFAELTRSKKGANYIALFVYFQFKSALLIIVAQGPRIAINAMTLYAVMQAQLLPVGDHASKDRSNFDQFFFNIKVMIENGNRQETIIYFTMLFSLVIWVIAALGLMISALFYILFLWHYIPRADGTLTQYCRRKVETRLERIVGKKVKKAIEKADQKRREEERRAIKKGDLDPSKTRPTLPKLDDDNSTVFSLQRTDTMTTNTTLPPYSANDPTRTNTMGTNRSAMNPTLPTLNERPNVPTRSNTQYTNFSNFSNNSYRSNAPLLDQAGGMGTATPSEAMPPNPRNDYFGQPPARSYTPSSRAYTPPSNGRVSPLPPRGVLPPVDTSYSSNRMNMDPVSPLEDDFRGPSPPQATRPYPEFSPFDSRGPQIDQSYELSPVDARSSNDVPNYYYSNNESDEYMAPQVPSALQAGSSASSMTPAGLPQHPRAGTAPPPRVGTAPLRPGLPASLQSAIQRREASQPLPNRGMTGSAPQQRSATAPIQQPSWNAGNMDRSYTPVGPVERSYTPVGPVERSYTPVSGPMNTNYASPTPMDRSYTPSSQRGYDQSYNQNYNQSYRY</sequence>
<feature type="compositionally biased region" description="Basic and acidic residues" evidence="1">
    <location>
        <begin position="290"/>
        <end position="315"/>
    </location>
</feature>
<evidence type="ECO:0000256" key="1">
    <source>
        <dbReference type="SAM" id="MobiDB-lite"/>
    </source>
</evidence>
<feature type="transmembrane region" description="Helical" evidence="2">
    <location>
        <begin position="80"/>
        <end position="101"/>
    </location>
</feature>
<dbReference type="AlphaFoldDB" id="A0A6A6ZWF1"/>
<proteinExistence type="predicted"/>
<evidence type="ECO:0000313" key="4">
    <source>
        <dbReference type="Proteomes" id="UP000799424"/>
    </source>
</evidence>
<feature type="compositionally biased region" description="Polar residues" evidence="1">
    <location>
        <begin position="351"/>
        <end position="372"/>
    </location>
</feature>
<dbReference type="OrthoDB" id="436496at2759"/>
<feature type="region of interest" description="Disordered" evidence="1">
    <location>
        <begin position="290"/>
        <end position="327"/>
    </location>
</feature>
<feature type="compositionally biased region" description="Low complexity" evidence="1">
    <location>
        <begin position="687"/>
        <end position="699"/>
    </location>
</feature>
<feature type="compositionally biased region" description="Polar residues" evidence="1">
    <location>
        <begin position="437"/>
        <end position="451"/>
    </location>
</feature>
<dbReference type="PANTHER" id="PTHR36424:SF1">
    <property type="entry name" value="LOW AFFINITY K(+) TRANSPORTER 1-RELATED"/>
    <property type="match status" value="1"/>
</dbReference>
<feature type="compositionally biased region" description="Polar residues" evidence="1">
    <location>
        <begin position="550"/>
        <end position="559"/>
    </location>
</feature>
<keyword evidence="2" id="KW-0472">Membrane</keyword>
<keyword evidence="2" id="KW-1133">Transmembrane helix</keyword>
<organism evidence="3 4">
    <name type="scientific">Ophiobolus disseminans</name>
    <dbReference type="NCBI Taxonomy" id="1469910"/>
    <lineage>
        <taxon>Eukaryota</taxon>
        <taxon>Fungi</taxon>
        <taxon>Dikarya</taxon>
        <taxon>Ascomycota</taxon>
        <taxon>Pezizomycotina</taxon>
        <taxon>Dothideomycetes</taxon>
        <taxon>Pleosporomycetidae</taxon>
        <taxon>Pleosporales</taxon>
        <taxon>Pleosporineae</taxon>
        <taxon>Phaeosphaeriaceae</taxon>
        <taxon>Ophiobolus</taxon>
    </lineage>
</organism>
<name>A0A6A6ZWF1_9PLEO</name>
<feature type="transmembrane region" description="Helical" evidence="2">
    <location>
        <begin position="226"/>
        <end position="259"/>
    </location>
</feature>
<feature type="region of interest" description="Disordered" evidence="1">
    <location>
        <begin position="339"/>
        <end position="586"/>
    </location>
</feature>